<organism evidence="1 2">
    <name type="scientific">Laetiporus sulphureus 93-53</name>
    <dbReference type="NCBI Taxonomy" id="1314785"/>
    <lineage>
        <taxon>Eukaryota</taxon>
        <taxon>Fungi</taxon>
        <taxon>Dikarya</taxon>
        <taxon>Basidiomycota</taxon>
        <taxon>Agaricomycotina</taxon>
        <taxon>Agaricomycetes</taxon>
        <taxon>Polyporales</taxon>
        <taxon>Laetiporus</taxon>
    </lineage>
</organism>
<dbReference type="InParanoid" id="A0A165EK39"/>
<accession>A0A165EK39</accession>
<dbReference type="RefSeq" id="XP_040764960.1">
    <property type="nucleotide sequence ID" value="XM_040907010.1"/>
</dbReference>
<reference evidence="1 2" key="1">
    <citation type="journal article" date="2016" name="Mol. Biol. Evol.">
        <title>Comparative Genomics of Early-Diverging Mushroom-Forming Fungi Provides Insights into the Origins of Lignocellulose Decay Capabilities.</title>
        <authorList>
            <person name="Nagy L.G."/>
            <person name="Riley R."/>
            <person name="Tritt A."/>
            <person name="Adam C."/>
            <person name="Daum C."/>
            <person name="Floudas D."/>
            <person name="Sun H."/>
            <person name="Yadav J.S."/>
            <person name="Pangilinan J."/>
            <person name="Larsson K.H."/>
            <person name="Matsuura K."/>
            <person name="Barry K."/>
            <person name="Labutti K."/>
            <person name="Kuo R."/>
            <person name="Ohm R.A."/>
            <person name="Bhattacharya S.S."/>
            <person name="Shirouzu T."/>
            <person name="Yoshinaga Y."/>
            <person name="Martin F.M."/>
            <person name="Grigoriev I.V."/>
            <person name="Hibbett D.S."/>
        </authorList>
    </citation>
    <scope>NUCLEOTIDE SEQUENCE [LARGE SCALE GENOMIC DNA]</scope>
    <source>
        <strain evidence="1 2">93-53</strain>
    </source>
</reference>
<dbReference type="GeneID" id="63824039"/>
<evidence type="ECO:0000313" key="1">
    <source>
        <dbReference type="EMBL" id="KZT07220.1"/>
    </source>
</evidence>
<gene>
    <name evidence="1" type="ORF">LAESUDRAFT_713709</name>
</gene>
<dbReference type="EMBL" id="KV427620">
    <property type="protein sequence ID" value="KZT07220.1"/>
    <property type="molecule type" value="Genomic_DNA"/>
</dbReference>
<proteinExistence type="predicted"/>
<keyword evidence="2" id="KW-1185">Reference proteome</keyword>
<protein>
    <submittedName>
        <fullName evidence="1">Uncharacterized protein</fullName>
    </submittedName>
</protein>
<sequence length="296" mass="32325">MHSIDERHGASFQIVVDVIESRRWVDGQLQAEGGEPVLALFWIDTLAQRRRLFDTTRAVDVDQPGYGPMIGSKPELVVCRPLLREEVISDRRPGQVNNGIGLVSLATSSGHIEVIEKHKVTICSPRSELRTDRGVIILRDGGPTPRLVVKVEIASNNNGKGGGHRGPHEKVQLAVERSSPTVVYVSDEKRDVPGSKLQTNDIGIRDNIAADINPPMDKDVGVNKYDSSGSTLTQGMRSKECRPLGVVDGAKNGLATFCPMDLLFADLSPPGFLAEKDRGLESIEYGMQARILTRCI</sequence>
<dbReference type="AlphaFoldDB" id="A0A165EK39"/>
<dbReference type="Proteomes" id="UP000076871">
    <property type="component" value="Unassembled WGS sequence"/>
</dbReference>
<evidence type="ECO:0000313" key="2">
    <source>
        <dbReference type="Proteomes" id="UP000076871"/>
    </source>
</evidence>
<name>A0A165EK39_9APHY</name>